<dbReference type="GO" id="GO:0016740">
    <property type="term" value="F:transferase activity"/>
    <property type="evidence" value="ECO:0007669"/>
    <property type="project" value="UniProtKB-KW"/>
</dbReference>
<dbReference type="PANTHER" id="PTHR48050">
    <property type="entry name" value="STEROL 3-BETA-GLUCOSYLTRANSFERASE"/>
    <property type="match status" value="1"/>
</dbReference>
<dbReference type="EMBL" id="JACXST010000002">
    <property type="protein sequence ID" value="MBD9361550.1"/>
    <property type="molecule type" value="Genomic_DNA"/>
</dbReference>
<evidence type="ECO:0000313" key="3">
    <source>
        <dbReference type="Proteomes" id="UP000641152"/>
    </source>
</evidence>
<dbReference type="Gene3D" id="3.40.50.2000">
    <property type="entry name" value="Glycogen Phosphorylase B"/>
    <property type="match status" value="2"/>
</dbReference>
<gene>
    <name evidence="2" type="ORF">EBB_13645</name>
</gene>
<comment type="caution">
    <text evidence="2">The sequence shown here is derived from an EMBL/GenBank/DDBJ whole genome shotgun (WGS) entry which is preliminary data.</text>
</comment>
<dbReference type="InterPro" id="IPR002213">
    <property type="entry name" value="UDP_glucos_trans"/>
</dbReference>
<accession>A0ABR9DEM4</accession>
<evidence type="ECO:0000259" key="1">
    <source>
        <dbReference type="Pfam" id="PF06722"/>
    </source>
</evidence>
<name>A0ABR9DEM4_9GAMM</name>
<dbReference type="CDD" id="cd03784">
    <property type="entry name" value="GT1_Gtf-like"/>
    <property type="match status" value="1"/>
</dbReference>
<dbReference type="InterPro" id="IPR010610">
    <property type="entry name" value="EryCIII-like_C"/>
</dbReference>
<reference evidence="2 3" key="1">
    <citation type="submission" date="2020-09" db="EMBL/GenBank/DDBJ databases">
        <title>Methylomonas albis sp. nov. and Methylomonas fluvii sp. nov.: Two cold-adapted methanotrophs from the River Elbe and an amended description of Methylovulum psychrotolerans strain Eb1.</title>
        <authorList>
            <person name="Bussmann I.K."/>
            <person name="Klings K.-W."/>
            <person name="Warnstedt J."/>
            <person name="Hoppert M."/>
            <person name="Saborowski A."/>
            <person name="Horn F."/>
            <person name="Liebner S."/>
        </authorList>
    </citation>
    <scope>NUCLEOTIDE SEQUENCE [LARGE SCALE GENOMIC DNA]</scope>
    <source>
        <strain evidence="2 3">EbB</strain>
    </source>
</reference>
<evidence type="ECO:0000313" key="2">
    <source>
        <dbReference type="EMBL" id="MBD9361550.1"/>
    </source>
</evidence>
<dbReference type="Proteomes" id="UP000641152">
    <property type="component" value="Unassembled WGS sequence"/>
</dbReference>
<keyword evidence="2" id="KW-0808">Transferase</keyword>
<proteinExistence type="predicted"/>
<dbReference type="RefSeq" id="WP_192394357.1">
    <property type="nucleotide sequence ID" value="NZ_CAJHIU010000002.1"/>
</dbReference>
<dbReference type="InterPro" id="IPR050426">
    <property type="entry name" value="Glycosyltransferase_28"/>
</dbReference>
<dbReference type="Pfam" id="PF06722">
    <property type="entry name" value="EryCIII-like_C"/>
    <property type="match status" value="1"/>
</dbReference>
<organism evidence="2 3">
    <name type="scientific">Methylomonas fluvii</name>
    <dbReference type="NCBI Taxonomy" id="1854564"/>
    <lineage>
        <taxon>Bacteria</taxon>
        <taxon>Pseudomonadati</taxon>
        <taxon>Pseudomonadota</taxon>
        <taxon>Gammaproteobacteria</taxon>
        <taxon>Methylococcales</taxon>
        <taxon>Methylococcaceae</taxon>
        <taxon>Methylomonas</taxon>
    </lineage>
</organism>
<sequence>MAAIIFFVHPIAGSVNASLRTARELKLLGHDIYFLGLSRCKKFVPINDFNFIPLFESWFPGEDKIKEEESFVFWRKIGQRRKNIKHIEMFLDALIAGEDKEFYDVVRQINPKIMVVVATHYDSFIWALLAYTTGINTIYLHDTLCGTQSTRVPPITTGIIPGESIIEQFKIILSWKKYLFNRLAKDVIYSSVLKSQLSVKTGLVKLCKHYKYPLKLIDISTDMLAPKLKLPELVLCPKEFDFYDVERVGRYYVGASIDLHRKQPSFSWEKVDTGKPLIYCALGSLNFLSKQERIGFFQIILDTAKQHQEWSWIVAVGDQLDDKSFIDISDNVVLVKTAPQLNVLKKTAIMINHGGTNTIKECILFGVPMIVFPLAFDHYGNAARVAYQGLGLKGNMSKLTSSKLTFMIMQIQKNPYYRMQIKIMQKKFEEADRLNAGSSIINTFCF</sequence>
<dbReference type="SUPFAM" id="SSF53756">
    <property type="entry name" value="UDP-Glycosyltransferase/glycogen phosphorylase"/>
    <property type="match status" value="1"/>
</dbReference>
<feature type="domain" description="Erythromycin biosynthesis protein CIII-like C-terminal" evidence="1">
    <location>
        <begin position="318"/>
        <end position="422"/>
    </location>
</feature>
<keyword evidence="3" id="KW-1185">Reference proteome</keyword>
<protein>
    <submittedName>
        <fullName evidence="2">Glycosyl transferase</fullName>
    </submittedName>
</protein>
<dbReference type="PANTHER" id="PTHR48050:SF13">
    <property type="entry name" value="STEROL 3-BETA-GLUCOSYLTRANSFERASE UGT80A2"/>
    <property type="match status" value="1"/>
</dbReference>